<protein>
    <submittedName>
        <fullName evidence="1">RCG52237</fullName>
    </submittedName>
</protein>
<organism evidence="1 2">
    <name type="scientific">Rattus norvegicus</name>
    <name type="common">Rat</name>
    <dbReference type="NCBI Taxonomy" id="10116"/>
    <lineage>
        <taxon>Eukaryota</taxon>
        <taxon>Metazoa</taxon>
        <taxon>Chordata</taxon>
        <taxon>Craniata</taxon>
        <taxon>Vertebrata</taxon>
        <taxon>Euteleostomi</taxon>
        <taxon>Mammalia</taxon>
        <taxon>Eutheria</taxon>
        <taxon>Euarchontoglires</taxon>
        <taxon>Glires</taxon>
        <taxon>Rodentia</taxon>
        <taxon>Myomorpha</taxon>
        <taxon>Muroidea</taxon>
        <taxon>Muridae</taxon>
        <taxon>Murinae</taxon>
        <taxon>Rattus</taxon>
    </lineage>
</organism>
<dbReference type="AlphaFoldDB" id="A6K698"/>
<evidence type="ECO:0000313" key="1">
    <source>
        <dbReference type="EMBL" id="EDL85258.1"/>
    </source>
</evidence>
<accession>A6K698</accession>
<dbReference type="Proteomes" id="UP000234681">
    <property type="component" value="Chromosome 15"/>
</dbReference>
<dbReference type="EMBL" id="CH474023">
    <property type="protein sequence ID" value="EDL85258.1"/>
    <property type="molecule type" value="Genomic_DNA"/>
</dbReference>
<proteinExistence type="predicted"/>
<evidence type="ECO:0000313" key="2">
    <source>
        <dbReference type="Proteomes" id="UP000234681"/>
    </source>
</evidence>
<reference evidence="1 2" key="1">
    <citation type="submission" date="2005-07" db="EMBL/GenBank/DDBJ databases">
        <authorList>
            <person name="Mural R.J."/>
            <person name="Li P.W."/>
            <person name="Adams M.D."/>
            <person name="Amanatides P.G."/>
            <person name="Baden-Tillson H."/>
            <person name="Barnstead M."/>
            <person name="Chin S.H."/>
            <person name="Dew I."/>
            <person name="Evans C.A."/>
            <person name="Ferriera S."/>
            <person name="Flanigan M."/>
            <person name="Fosler C."/>
            <person name="Glodek A."/>
            <person name="Gu Z."/>
            <person name="Holt R.A."/>
            <person name="Jennings D."/>
            <person name="Kraft C.L."/>
            <person name="Lu F."/>
            <person name="Nguyen T."/>
            <person name="Nusskern D.R."/>
            <person name="Pfannkoch C.M."/>
            <person name="Sitter C."/>
            <person name="Sutton G.G."/>
            <person name="Venter J.C."/>
            <person name="Wang Z."/>
            <person name="Woodage T."/>
            <person name="Zheng X.H."/>
            <person name="Zhong F."/>
        </authorList>
    </citation>
    <scope>NUCLEOTIDE SEQUENCE [LARGE SCALE GENOMIC DNA]</scope>
    <source>
        <strain>BN</strain>
        <strain evidence="2">Sprague-Dawley</strain>
    </source>
</reference>
<gene>
    <name evidence="1" type="ORF">rCG_52237</name>
</gene>
<sequence length="77" mass="8984">MSFYYLKCYTFAYYFINDVAFRICGKVENSKYLASFVQWKVLSFDVLNMIAEIVLLLLKNGPTYDKNPCYLGNSPNL</sequence>
<name>A6K698_RAT</name>